<keyword evidence="5 11" id="KW-0158">Chromosome</keyword>
<evidence type="ECO:0000256" key="4">
    <source>
        <dbReference type="ARBA" id="ARBA00006846"/>
    </source>
</evidence>
<comment type="caution">
    <text evidence="14">The sequence shown here is derived from an EMBL/GenBank/DDBJ whole genome shotgun (WGS) entry which is preliminary data.</text>
</comment>
<keyword evidence="9 11" id="KW-0539">Nucleus</keyword>
<dbReference type="EMBL" id="JAOTPV010000001">
    <property type="protein sequence ID" value="KAJ4490213.1"/>
    <property type="molecule type" value="Genomic_DNA"/>
</dbReference>
<dbReference type="Proteomes" id="UP001150266">
    <property type="component" value="Unassembled WGS sequence"/>
</dbReference>
<evidence type="ECO:0000256" key="5">
    <source>
        <dbReference type="ARBA" id="ARBA00022454"/>
    </source>
</evidence>
<dbReference type="GO" id="GO:0003677">
    <property type="term" value="F:DNA binding"/>
    <property type="evidence" value="ECO:0007669"/>
    <property type="project" value="UniProtKB-KW"/>
</dbReference>
<evidence type="ECO:0000256" key="9">
    <source>
        <dbReference type="ARBA" id="ARBA00023242"/>
    </source>
</evidence>
<evidence type="ECO:0000256" key="11">
    <source>
        <dbReference type="RuleBase" id="RU000451"/>
    </source>
</evidence>
<keyword evidence="8 11" id="KW-0238">DNA-binding</keyword>
<proteinExistence type="inferred from homology"/>
<dbReference type="InterPro" id="IPR007125">
    <property type="entry name" value="H2A/H2B/H3"/>
</dbReference>
<comment type="function">
    <text evidence="1">Core component of nucleosome. Nucleosomes wrap and compact DNA into chromatin, limiting DNA accessibility to the cellular machineries which require DNA as a template. Histones thereby play a central role in transcription regulation, DNA repair, DNA replication and chromosomal stability. DNA accessibility is regulated via a complex set of post-translational modifications of histones, also called histone code, and nucleosome remodeling.</text>
</comment>
<comment type="subcellular location">
    <subcellularLocation>
        <location evidence="3">Chromosome</location>
    </subcellularLocation>
    <subcellularLocation>
        <location evidence="2 11">Nucleus</location>
    </subcellularLocation>
</comment>
<evidence type="ECO:0000256" key="10">
    <source>
        <dbReference type="ARBA" id="ARBA00023269"/>
    </source>
</evidence>
<keyword evidence="6" id="KW-1017">Isopeptide bond</keyword>
<evidence type="ECO:0000259" key="13">
    <source>
        <dbReference type="Pfam" id="PF00125"/>
    </source>
</evidence>
<feature type="domain" description="Core Histone H2A/H2B/H3" evidence="13">
    <location>
        <begin position="42"/>
        <end position="119"/>
    </location>
</feature>
<sequence length="145" mass="15329">MAPKPASTAGKAPASTAGKAPAKTEGSKAAKKTSAKSSAGPDGEKKKRKKARKETYSSYIYKVLRQVHPDTGISNKAMAILNSFVNDIFERIATEASKLATYSKKSTISSREIQTSVRLILPGELAKHAISEGTKSVTKFSAGAK</sequence>
<dbReference type="OrthoDB" id="10254238at2759"/>
<dbReference type="AlphaFoldDB" id="A0A9W9ATI4"/>
<dbReference type="GO" id="GO:0046982">
    <property type="term" value="F:protein heterodimerization activity"/>
    <property type="evidence" value="ECO:0007669"/>
    <property type="project" value="InterPro"/>
</dbReference>
<dbReference type="FunFam" id="1.10.20.10:FF:000014">
    <property type="entry name" value="Histone H2B"/>
    <property type="match status" value="1"/>
</dbReference>
<dbReference type="InterPro" id="IPR055333">
    <property type="entry name" value="HISTONE_H2B_site"/>
</dbReference>
<name>A0A9W9ATI4_9AGAR</name>
<evidence type="ECO:0000256" key="3">
    <source>
        <dbReference type="ARBA" id="ARBA00004286"/>
    </source>
</evidence>
<dbReference type="CDD" id="cd22910">
    <property type="entry name" value="HFD_H2B"/>
    <property type="match status" value="1"/>
</dbReference>
<dbReference type="PROSITE" id="PS00357">
    <property type="entry name" value="HISTONE_H2B"/>
    <property type="match status" value="1"/>
</dbReference>
<keyword evidence="15" id="KW-1185">Reference proteome</keyword>
<dbReference type="SUPFAM" id="SSF47113">
    <property type="entry name" value="Histone-fold"/>
    <property type="match status" value="1"/>
</dbReference>
<reference evidence="14" key="1">
    <citation type="submission" date="2022-08" db="EMBL/GenBank/DDBJ databases">
        <title>A Global Phylogenomic Analysis of the Shiitake Genus Lentinula.</title>
        <authorList>
            <consortium name="DOE Joint Genome Institute"/>
            <person name="Sierra-Patev S."/>
            <person name="Min B."/>
            <person name="Naranjo-Ortiz M."/>
            <person name="Looney B."/>
            <person name="Konkel Z."/>
            <person name="Slot J.C."/>
            <person name="Sakamoto Y."/>
            <person name="Steenwyk J.L."/>
            <person name="Rokas A."/>
            <person name="Carro J."/>
            <person name="Camarero S."/>
            <person name="Ferreira P."/>
            <person name="Molpeceres G."/>
            <person name="Ruiz-Duenas F.J."/>
            <person name="Serrano A."/>
            <person name="Henrissat B."/>
            <person name="Drula E."/>
            <person name="Hughes K.W."/>
            <person name="Mata J.L."/>
            <person name="Ishikawa N.K."/>
            <person name="Vargas-Isla R."/>
            <person name="Ushijima S."/>
            <person name="Smith C.A."/>
            <person name="Ahrendt S."/>
            <person name="Andreopoulos W."/>
            <person name="He G."/>
            <person name="Labutti K."/>
            <person name="Lipzen A."/>
            <person name="Ng V."/>
            <person name="Riley R."/>
            <person name="Sandor L."/>
            <person name="Barry K."/>
            <person name="Martinez A.T."/>
            <person name="Xiao Y."/>
            <person name="Gibbons J.G."/>
            <person name="Terashima K."/>
            <person name="Grigoriev I.V."/>
            <person name="Hibbett D.S."/>
        </authorList>
    </citation>
    <scope>NUCLEOTIDE SEQUENCE</scope>
    <source>
        <strain evidence="14">JLM2183</strain>
    </source>
</reference>
<evidence type="ECO:0000256" key="7">
    <source>
        <dbReference type="ARBA" id="ARBA00022843"/>
    </source>
</evidence>
<comment type="similarity">
    <text evidence="4 11">Belongs to the histone H2B family.</text>
</comment>
<dbReference type="GO" id="GO:0005634">
    <property type="term" value="C:nucleus"/>
    <property type="evidence" value="ECO:0007669"/>
    <property type="project" value="UniProtKB-SubCell"/>
</dbReference>
<feature type="region of interest" description="Disordered" evidence="12">
    <location>
        <begin position="1"/>
        <end position="54"/>
    </location>
</feature>
<dbReference type="GO" id="GO:0000786">
    <property type="term" value="C:nucleosome"/>
    <property type="evidence" value="ECO:0007669"/>
    <property type="project" value="UniProtKB-KW"/>
</dbReference>
<dbReference type="PRINTS" id="PR00621">
    <property type="entry name" value="HISTONEH2B"/>
</dbReference>
<keyword evidence="7" id="KW-0832">Ubl conjugation</keyword>
<keyword evidence="10 11" id="KW-0544">Nucleosome core</keyword>
<evidence type="ECO:0000256" key="12">
    <source>
        <dbReference type="SAM" id="MobiDB-lite"/>
    </source>
</evidence>
<protein>
    <recommendedName>
        <fullName evidence="11">Histone H2B</fullName>
    </recommendedName>
</protein>
<dbReference type="SMART" id="SM00427">
    <property type="entry name" value="H2B"/>
    <property type="match status" value="1"/>
</dbReference>
<evidence type="ECO:0000313" key="14">
    <source>
        <dbReference type="EMBL" id="KAJ4490213.1"/>
    </source>
</evidence>
<dbReference type="Gene3D" id="1.10.20.10">
    <property type="entry name" value="Histone, subunit A"/>
    <property type="match status" value="1"/>
</dbReference>
<dbReference type="Pfam" id="PF00125">
    <property type="entry name" value="Histone"/>
    <property type="match status" value="1"/>
</dbReference>
<evidence type="ECO:0000256" key="1">
    <source>
        <dbReference type="ARBA" id="ARBA00002001"/>
    </source>
</evidence>
<comment type="subunit">
    <text evidence="11">The nucleosome is a histone octamer containing two molecules each of H2A, H2B, H3 and H4 assembled in one H3-H4 heterotetramer and two H2A-H2B heterodimers. The octamer wraps approximately 147 bp of DNA.</text>
</comment>
<dbReference type="GO" id="GO:0030527">
    <property type="term" value="F:structural constituent of chromatin"/>
    <property type="evidence" value="ECO:0007669"/>
    <property type="project" value="InterPro"/>
</dbReference>
<dbReference type="PANTHER" id="PTHR23428">
    <property type="entry name" value="HISTONE H2B"/>
    <property type="match status" value="1"/>
</dbReference>
<evidence type="ECO:0000256" key="8">
    <source>
        <dbReference type="ARBA" id="ARBA00023125"/>
    </source>
</evidence>
<dbReference type="InterPro" id="IPR009072">
    <property type="entry name" value="Histone-fold"/>
</dbReference>
<evidence type="ECO:0000256" key="2">
    <source>
        <dbReference type="ARBA" id="ARBA00004123"/>
    </source>
</evidence>
<dbReference type="InterPro" id="IPR000558">
    <property type="entry name" value="Histone_H2B"/>
</dbReference>
<evidence type="ECO:0000313" key="15">
    <source>
        <dbReference type="Proteomes" id="UP001150266"/>
    </source>
</evidence>
<accession>A0A9W9ATI4</accession>
<evidence type="ECO:0000256" key="6">
    <source>
        <dbReference type="ARBA" id="ARBA00022499"/>
    </source>
</evidence>
<gene>
    <name evidence="14" type="ORF">J3R30DRAFT_3693785</name>
</gene>
<organism evidence="14 15">
    <name type="scientific">Lentinula aciculospora</name>
    <dbReference type="NCBI Taxonomy" id="153920"/>
    <lineage>
        <taxon>Eukaryota</taxon>
        <taxon>Fungi</taxon>
        <taxon>Dikarya</taxon>
        <taxon>Basidiomycota</taxon>
        <taxon>Agaricomycotina</taxon>
        <taxon>Agaricomycetes</taxon>
        <taxon>Agaricomycetidae</taxon>
        <taxon>Agaricales</taxon>
        <taxon>Marasmiineae</taxon>
        <taxon>Omphalotaceae</taxon>
        <taxon>Lentinula</taxon>
    </lineage>
</organism>